<name>A0A1R2CY73_9CILI</name>
<gene>
    <name evidence="1" type="ORF">SteCoe_2988</name>
</gene>
<dbReference type="AlphaFoldDB" id="A0A1R2CY73"/>
<evidence type="ECO:0000313" key="2">
    <source>
        <dbReference type="Proteomes" id="UP000187209"/>
    </source>
</evidence>
<accession>A0A1R2CY73</accession>
<evidence type="ECO:0000313" key="1">
    <source>
        <dbReference type="EMBL" id="OMJ93935.1"/>
    </source>
</evidence>
<protein>
    <submittedName>
        <fullName evidence="1">Uncharacterized protein</fullName>
    </submittedName>
</protein>
<proteinExistence type="predicted"/>
<dbReference type="EMBL" id="MPUH01000034">
    <property type="protein sequence ID" value="OMJ93935.1"/>
    <property type="molecule type" value="Genomic_DNA"/>
</dbReference>
<comment type="caution">
    <text evidence="1">The sequence shown here is derived from an EMBL/GenBank/DDBJ whole genome shotgun (WGS) entry which is preliminary data.</text>
</comment>
<keyword evidence="2" id="KW-1185">Reference proteome</keyword>
<sequence>MSQDLFEINRSNLKKIFEAHQIRGAILFTDILKISTATRIFPNLLTSKDLRKLIIQVTSISSGDELSARLSYEEMEEFLKGVAQHSYPSRRGVLEQYRMLFLHMRNPCYLRYNIILETEDKQKRHPDTTKAQSRSKAGVFFKPSSESNLISSSPYRPRMIQKTISNLNALISPKVNNTFGFSLRLHDDSSRDSSAQPSPKILNTERIPESADNNIGFIGKNKEDNVLSNITDVFNKFKDKTLEILNRRVVPENYIKILLETRRKQTDKQIKVMIYFNLWKKSR</sequence>
<organism evidence="1 2">
    <name type="scientific">Stentor coeruleus</name>
    <dbReference type="NCBI Taxonomy" id="5963"/>
    <lineage>
        <taxon>Eukaryota</taxon>
        <taxon>Sar</taxon>
        <taxon>Alveolata</taxon>
        <taxon>Ciliophora</taxon>
        <taxon>Postciliodesmatophora</taxon>
        <taxon>Heterotrichea</taxon>
        <taxon>Heterotrichida</taxon>
        <taxon>Stentoridae</taxon>
        <taxon>Stentor</taxon>
    </lineage>
</organism>
<reference evidence="1 2" key="1">
    <citation type="submission" date="2016-11" db="EMBL/GenBank/DDBJ databases">
        <title>The macronuclear genome of Stentor coeruleus: a giant cell with tiny introns.</title>
        <authorList>
            <person name="Slabodnick M."/>
            <person name="Ruby J.G."/>
            <person name="Reiff S.B."/>
            <person name="Swart E.C."/>
            <person name="Gosai S."/>
            <person name="Prabakaran S."/>
            <person name="Witkowska E."/>
            <person name="Larue G.E."/>
            <person name="Fisher S."/>
            <person name="Freeman R.M."/>
            <person name="Gunawardena J."/>
            <person name="Chu W."/>
            <person name="Stover N.A."/>
            <person name="Gregory B.D."/>
            <person name="Nowacki M."/>
            <person name="Derisi J."/>
            <person name="Roy S.W."/>
            <person name="Marshall W.F."/>
            <person name="Sood P."/>
        </authorList>
    </citation>
    <scope>NUCLEOTIDE SEQUENCE [LARGE SCALE GENOMIC DNA]</scope>
    <source>
        <strain evidence="1">WM001</strain>
    </source>
</reference>
<dbReference type="Proteomes" id="UP000187209">
    <property type="component" value="Unassembled WGS sequence"/>
</dbReference>